<keyword evidence="2" id="KW-1185">Reference proteome</keyword>
<dbReference type="AlphaFoldDB" id="A0A9D4RR49"/>
<dbReference type="Proteomes" id="UP000828390">
    <property type="component" value="Unassembled WGS sequence"/>
</dbReference>
<accession>A0A9D4RR49</accession>
<sequence length="68" mass="8223">MWSTWYTLPRRDVSTAVMWSTWYTVPRCDVSCETQVRKGLPGDRTCDLEFWHQCYNLTTDLLHYELLF</sequence>
<protein>
    <submittedName>
        <fullName evidence="1">Uncharacterized protein</fullName>
    </submittedName>
</protein>
<name>A0A9D4RR49_DREPO</name>
<proteinExistence type="predicted"/>
<evidence type="ECO:0000313" key="1">
    <source>
        <dbReference type="EMBL" id="KAH3875968.1"/>
    </source>
</evidence>
<dbReference type="EMBL" id="JAIWYP010000002">
    <property type="protein sequence ID" value="KAH3875968.1"/>
    <property type="molecule type" value="Genomic_DNA"/>
</dbReference>
<evidence type="ECO:0000313" key="2">
    <source>
        <dbReference type="Proteomes" id="UP000828390"/>
    </source>
</evidence>
<organism evidence="1 2">
    <name type="scientific">Dreissena polymorpha</name>
    <name type="common">Zebra mussel</name>
    <name type="synonym">Mytilus polymorpha</name>
    <dbReference type="NCBI Taxonomy" id="45954"/>
    <lineage>
        <taxon>Eukaryota</taxon>
        <taxon>Metazoa</taxon>
        <taxon>Spiralia</taxon>
        <taxon>Lophotrochozoa</taxon>
        <taxon>Mollusca</taxon>
        <taxon>Bivalvia</taxon>
        <taxon>Autobranchia</taxon>
        <taxon>Heteroconchia</taxon>
        <taxon>Euheterodonta</taxon>
        <taxon>Imparidentia</taxon>
        <taxon>Neoheterodontei</taxon>
        <taxon>Myida</taxon>
        <taxon>Dreissenoidea</taxon>
        <taxon>Dreissenidae</taxon>
        <taxon>Dreissena</taxon>
    </lineage>
</organism>
<gene>
    <name evidence="1" type="ORF">DPMN_039247</name>
</gene>
<reference evidence="1" key="2">
    <citation type="submission" date="2020-11" db="EMBL/GenBank/DDBJ databases">
        <authorList>
            <person name="McCartney M.A."/>
            <person name="Auch B."/>
            <person name="Kono T."/>
            <person name="Mallez S."/>
            <person name="Becker A."/>
            <person name="Gohl D.M."/>
            <person name="Silverstein K.A.T."/>
            <person name="Koren S."/>
            <person name="Bechman K.B."/>
            <person name="Herman A."/>
            <person name="Abrahante J.E."/>
            <person name="Garbe J."/>
        </authorList>
    </citation>
    <scope>NUCLEOTIDE SEQUENCE</scope>
    <source>
        <strain evidence="1">Duluth1</strain>
        <tissue evidence="1">Whole animal</tissue>
    </source>
</reference>
<comment type="caution">
    <text evidence="1">The sequence shown here is derived from an EMBL/GenBank/DDBJ whole genome shotgun (WGS) entry which is preliminary data.</text>
</comment>
<reference evidence="1" key="1">
    <citation type="journal article" date="2019" name="bioRxiv">
        <title>The Genome of the Zebra Mussel, Dreissena polymorpha: A Resource for Invasive Species Research.</title>
        <authorList>
            <person name="McCartney M.A."/>
            <person name="Auch B."/>
            <person name="Kono T."/>
            <person name="Mallez S."/>
            <person name="Zhang Y."/>
            <person name="Obille A."/>
            <person name="Becker A."/>
            <person name="Abrahante J.E."/>
            <person name="Garbe J."/>
            <person name="Badalamenti J.P."/>
            <person name="Herman A."/>
            <person name="Mangelson H."/>
            <person name="Liachko I."/>
            <person name="Sullivan S."/>
            <person name="Sone E.D."/>
            <person name="Koren S."/>
            <person name="Silverstein K.A.T."/>
            <person name="Beckman K.B."/>
            <person name="Gohl D.M."/>
        </authorList>
    </citation>
    <scope>NUCLEOTIDE SEQUENCE</scope>
    <source>
        <strain evidence="1">Duluth1</strain>
        <tissue evidence="1">Whole animal</tissue>
    </source>
</reference>